<evidence type="ECO:0000259" key="11">
    <source>
        <dbReference type="PROSITE" id="PS50011"/>
    </source>
</evidence>
<evidence type="ECO:0000256" key="1">
    <source>
        <dbReference type="ARBA" id="ARBA00012513"/>
    </source>
</evidence>
<sequence>MPQPITTMHAVYPSRDQSYTKDDNIPDMHFPRPLQTSPSQTTQSPILAIPENIRCADLPDAIVEEDEETASEPGEPLTPDSEAHHDSFRHTSIENDSDQHPPHSQALTMSRPTITNTDATPPATPAKSAVVSKTPAPVATAPRASPLKSASKSLKSLFRRTNSISSVRDAPTKVVQPLAPVDTKQSTSPSIFSSIRKGSLSSPINNSPVSSQFHTPSSPSSPSSTLNAGMSNHLSSSTPAESSFLKKGYRSSTGLSLKEKSRIMFGSTPKPERFEEHRIRSPSLNDVKNRPEGPGFSIPAVAGAGLKARRMSASLPDELCVDTCELAEEYVSASKIPGRRGQKVGKGSTGTVKVMYLKGAKKDVRYAVKEFRKRSKQESQEEYDQKAKSEFSIASSLHHPNIVKSYRLCSHNGRWNQVMEYCSYGELYGLVMGKDNYLHLQDKLCLFKQVVRGIAYLHDNGIAHRDIKLENLLLSDEGHVKITDFGVSEVFSGIHPGLRAAGGACGVDMGEVRLSSPGVCGSMPYIAPEVLAKEGEYDPRPLDIWSCAIVYLAFLYRGTPWEAADPSIPNYAKFVEGWNKFLAGNPDREITDDAYPKCGPLIRAIVPNMQRLILRMLHPDPNKRITANEILATSTFKAIECCCPEYLEDPSEIAQGIDAAGKGSVRLAHKMVVQKIHNHFPPERRYLPQHRFDMGDGYN</sequence>
<reference evidence="12 13" key="1">
    <citation type="submission" date="2017-10" db="EMBL/GenBank/DDBJ databases">
        <title>Comparative genomics in systemic dimorphic fungi from Ajellomycetaceae.</title>
        <authorList>
            <person name="Munoz J.F."/>
            <person name="Mcewen J.G."/>
            <person name="Clay O.K."/>
            <person name="Cuomo C.A."/>
        </authorList>
    </citation>
    <scope>NUCLEOTIDE SEQUENCE [LARGE SCALE GENOMIC DNA]</scope>
    <source>
        <strain evidence="12 13">UAMH7299</strain>
    </source>
</reference>
<comment type="caution">
    <text evidence="12">The sequence shown here is derived from an EMBL/GenBank/DDBJ whole genome shotgun (WGS) entry which is preliminary data.</text>
</comment>
<evidence type="ECO:0000256" key="5">
    <source>
        <dbReference type="ARBA" id="ARBA00022777"/>
    </source>
</evidence>
<evidence type="ECO:0000256" key="7">
    <source>
        <dbReference type="ARBA" id="ARBA00047899"/>
    </source>
</evidence>
<dbReference type="GO" id="GO:0030003">
    <property type="term" value="P:intracellular monoatomic cation homeostasis"/>
    <property type="evidence" value="ECO:0007669"/>
    <property type="project" value="TreeGrafter"/>
</dbReference>
<dbReference type="GO" id="GO:0005524">
    <property type="term" value="F:ATP binding"/>
    <property type="evidence" value="ECO:0007669"/>
    <property type="project" value="UniProtKB-UniRule"/>
</dbReference>
<dbReference type="EC" id="2.7.11.1" evidence="1"/>
<dbReference type="SUPFAM" id="SSF56112">
    <property type="entry name" value="Protein kinase-like (PK-like)"/>
    <property type="match status" value="1"/>
</dbReference>
<keyword evidence="3" id="KW-0808">Transferase</keyword>
<name>A0A2B7XAZ5_POLH7</name>
<dbReference type="GO" id="GO:0005829">
    <property type="term" value="C:cytosol"/>
    <property type="evidence" value="ECO:0007669"/>
    <property type="project" value="TreeGrafter"/>
</dbReference>
<feature type="compositionally biased region" description="Polar residues" evidence="10">
    <location>
        <begin position="199"/>
        <end position="215"/>
    </location>
</feature>
<dbReference type="CDD" id="cd13994">
    <property type="entry name" value="STKc_HAL4_like"/>
    <property type="match status" value="1"/>
</dbReference>
<protein>
    <recommendedName>
        <fullName evidence="1">non-specific serine/threonine protein kinase</fullName>
        <ecNumber evidence="1">2.7.11.1</ecNumber>
    </recommendedName>
</protein>
<evidence type="ECO:0000256" key="4">
    <source>
        <dbReference type="ARBA" id="ARBA00022741"/>
    </source>
</evidence>
<dbReference type="OrthoDB" id="4062651at2759"/>
<evidence type="ECO:0000313" key="13">
    <source>
        <dbReference type="Proteomes" id="UP000224634"/>
    </source>
</evidence>
<feature type="region of interest" description="Disordered" evidence="10">
    <location>
        <begin position="1"/>
        <end position="245"/>
    </location>
</feature>
<feature type="compositionally biased region" description="Polar residues" evidence="10">
    <location>
        <begin position="34"/>
        <end position="45"/>
    </location>
</feature>
<proteinExistence type="predicted"/>
<dbReference type="PANTHER" id="PTHR24343:SF191">
    <property type="entry name" value="SERINE_THREONINE PROTEIN KINASE"/>
    <property type="match status" value="1"/>
</dbReference>
<evidence type="ECO:0000256" key="3">
    <source>
        <dbReference type="ARBA" id="ARBA00022679"/>
    </source>
</evidence>
<feature type="binding site" evidence="9">
    <location>
        <position position="369"/>
    </location>
    <ligand>
        <name>ATP</name>
        <dbReference type="ChEBI" id="CHEBI:30616"/>
    </ligand>
</feature>
<dbReference type="InterPro" id="IPR011009">
    <property type="entry name" value="Kinase-like_dom_sf"/>
</dbReference>
<feature type="compositionally biased region" description="Basic and acidic residues" evidence="10">
    <location>
        <begin position="18"/>
        <end position="30"/>
    </location>
</feature>
<feature type="compositionally biased region" description="Low complexity" evidence="10">
    <location>
        <begin position="141"/>
        <end position="160"/>
    </location>
</feature>
<dbReference type="Gene3D" id="1.10.510.10">
    <property type="entry name" value="Transferase(Phosphotransferase) domain 1"/>
    <property type="match status" value="1"/>
</dbReference>
<dbReference type="STRING" id="1447883.A0A2B7XAZ5"/>
<dbReference type="AlphaFoldDB" id="A0A2B7XAZ5"/>
<evidence type="ECO:0000256" key="6">
    <source>
        <dbReference type="ARBA" id="ARBA00022840"/>
    </source>
</evidence>
<dbReference type="PROSITE" id="PS00108">
    <property type="entry name" value="PROTEIN_KINASE_ST"/>
    <property type="match status" value="1"/>
</dbReference>
<evidence type="ECO:0000256" key="9">
    <source>
        <dbReference type="PROSITE-ProRule" id="PRU10141"/>
    </source>
</evidence>
<dbReference type="GO" id="GO:0004674">
    <property type="term" value="F:protein serine/threonine kinase activity"/>
    <property type="evidence" value="ECO:0007669"/>
    <property type="project" value="UniProtKB-KW"/>
</dbReference>
<feature type="domain" description="Protein kinase" evidence="11">
    <location>
        <begin position="338"/>
        <end position="636"/>
    </location>
</feature>
<feature type="compositionally biased region" description="Low complexity" evidence="10">
    <location>
        <begin position="112"/>
        <end position="129"/>
    </location>
</feature>
<keyword evidence="2" id="KW-0723">Serine/threonine-protein kinase</keyword>
<dbReference type="PANTHER" id="PTHR24343">
    <property type="entry name" value="SERINE/THREONINE KINASE"/>
    <property type="match status" value="1"/>
</dbReference>
<keyword evidence="13" id="KW-1185">Reference proteome</keyword>
<feature type="compositionally biased region" description="Polar residues" evidence="10">
    <location>
        <begin position="225"/>
        <end position="241"/>
    </location>
</feature>
<feature type="compositionally biased region" description="Polar residues" evidence="10">
    <location>
        <begin position="183"/>
        <end position="193"/>
    </location>
</feature>
<dbReference type="PROSITE" id="PS00107">
    <property type="entry name" value="PROTEIN_KINASE_ATP"/>
    <property type="match status" value="1"/>
</dbReference>
<evidence type="ECO:0000313" key="12">
    <source>
        <dbReference type="EMBL" id="PGH05941.1"/>
    </source>
</evidence>
<keyword evidence="6 9" id="KW-0067">ATP-binding</keyword>
<dbReference type="EMBL" id="PDNA01000183">
    <property type="protein sequence ID" value="PGH05941.1"/>
    <property type="molecule type" value="Genomic_DNA"/>
</dbReference>
<gene>
    <name evidence="12" type="ORF">AJ80_08253</name>
</gene>
<accession>A0A2B7XAZ5</accession>
<keyword evidence="4 9" id="KW-0547">Nucleotide-binding</keyword>
<keyword evidence="5 12" id="KW-0418">Kinase</keyword>
<dbReference type="InterPro" id="IPR017441">
    <property type="entry name" value="Protein_kinase_ATP_BS"/>
</dbReference>
<dbReference type="SMART" id="SM00220">
    <property type="entry name" value="S_TKc"/>
    <property type="match status" value="1"/>
</dbReference>
<evidence type="ECO:0000256" key="10">
    <source>
        <dbReference type="SAM" id="MobiDB-lite"/>
    </source>
</evidence>
<dbReference type="InterPro" id="IPR000719">
    <property type="entry name" value="Prot_kinase_dom"/>
</dbReference>
<dbReference type="PROSITE" id="PS50011">
    <property type="entry name" value="PROTEIN_KINASE_DOM"/>
    <property type="match status" value="1"/>
</dbReference>
<dbReference type="InterPro" id="IPR008271">
    <property type="entry name" value="Ser/Thr_kinase_AS"/>
</dbReference>
<comment type="catalytic activity">
    <reaction evidence="7">
        <text>L-threonyl-[protein] + ATP = O-phospho-L-threonyl-[protein] + ADP + H(+)</text>
        <dbReference type="Rhea" id="RHEA:46608"/>
        <dbReference type="Rhea" id="RHEA-COMP:11060"/>
        <dbReference type="Rhea" id="RHEA-COMP:11605"/>
        <dbReference type="ChEBI" id="CHEBI:15378"/>
        <dbReference type="ChEBI" id="CHEBI:30013"/>
        <dbReference type="ChEBI" id="CHEBI:30616"/>
        <dbReference type="ChEBI" id="CHEBI:61977"/>
        <dbReference type="ChEBI" id="CHEBI:456216"/>
        <dbReference type="EC" id="2.7.11.1"/>
    </reaction>
</comment>
<feature type="compositionally biased region" description="Basic and acidic residues" evidence="10">
    <location>
        <begin position="81"/>
        <end position="101"/>
    </location>
</feature>
<organism evidence="12 13">
    <name type="scientific">Polytolypa hystricis (strain UAMH7299)</name>
    <dbReference type="NCBI Taxonomy" id="1447883"/>
    <lineage>
        <taxon>Eukaryota</taxon>
        <taxon>Fungi</taxon>
        <taxon>Dikarya</taxon>
        <taxon>Ascomycota</taxon>
        <taxon>Pezizomycotina</taxon>
        <taxon>Eurotiomycetes</taxon>
        <taxon>Eurotiomycetidae</taxon>
        <taxon>Onygenales</taxon>
        <taxon>Onygenales incertae sedis</taxon>
        <taxon>Polytolypa</taxon>
    </lineage>
</organism>
<evidence type="ECO:0000256" key="2">
    <source>
        <dbReference type="ARBA" id="ARBA00022527"/>
    </source>
</evidence>
<comment type="catalytic activity">
    <reaction evidence="8">
        <text>L-seryl-[protein] + ATP = O-phospho-L-seryl-[protein] + ADP + H(+)</text>
        <dbReference type="Rhea" id="RHEA:17989"/>
        <dbReference type="Rhea" id="RHEA-COMP:9863"/>
        <dbReference type="Rhea" id="RHEA-COMP:11604"/>
        <dbReference type="ChEBI" id="CHEBI:15378"/>
        <dbReference type="ChEBI" id="CHEBI:29999"/>
        <dbReference type="ChEBI" id="CHEBI:30616"/>
        <dbReference type="ChEBI" id="CHEBI:83421"/>
        <dbReference type="ChEBI" id="CHEBI:456216"/>
        <dbReference type="EC" id="2.7.11.1"/>
    </reaction>
</comment>
<dbReference type="Pfam" id="PF00069">
    <property type="entry name" value="Pkinase"/>
    <property type="match status" value="1"/>
</dbReference>
<evidence type="ECO:0000256" key="8">
    <source>
        <dbReference type="ARBA" id="ARBA00048679"/>
    </source>
</evidence>
<dbReference type="Proteomes" id="UP000224634">
    <property type="component" value="Unassembled WGS sequence"/>
</dbReference>